<name>I2Q2P9_9BACT</name>
<proteinExistence type="predicted"/>
<sequence length="214" mass="23462">MPNYDISASQEAARLGISRSTLVDAIRAGRCEGEERSGYWYTSEAATVEWYKSHYRHKGRPYSPAVGRVWKEEEIAILRDMLAAGSPMADVAAKLKRSPGSIKVKLSKLRAAGEILPAAEAKELQRKKTLVAEAMEVLAEEAPEEAQDWYQERRTATKEGRLRLHLHPAVVPILGRAAQAAGVSLATFLTRAGLAAAADPEVLERGRIEAEKLS</sequence>
<dbReference type="STRING" id="596152.DesU5LDRAFT_2391"/>
<evidence type="ECO:0000313" key="1">
    <source>
        <dbReference type="EMBL" id="EIG54055.1"/>
    </source>
</evidence>
<protein>
    <submittedName>
        <fullName evidence="1">Uncharacterized protein</fullName>
    </submittedName>
</protein>
<organism evidence="1">
    <name type="scientific">Desulfovibrio sp. U5L</name>
    <dbReference type="NCBI Taxonomy" id="596152"/>
    <lineage>
        <taxon>Bacteria</taxon>
        <taxon>Pseudomonadati</taxon>
        <taxon>Thermodesulfobacteriota</taxon>
        <taxon>Desulfovibrionia</taxon>
        <taxon>Desulfovibrionales</taxon>
        <taxon>Desulfovibrionaceae</taxon>
        <taxon>Desulfovibrio</taxon>
    </lineage>
</organism>
<dbReference type="HOGENOM" id="CLU_1287123_0_0_7"/>
<reference evidence="1" key="1">
    <citation type="submission" date="2011-11" db="EMBL/GenBank/DDBJ databases">
        <title>Improved High-Quality Draft sequence of Desulfovibrio sp. U5L.</title>
        <authorList>
            <consortium name="US DOE Joint Genome Institute"/>
            <person name="Lucas S."/>
            <person name="Han J."/>
            <person name="Lapidus A."/>
            <person name="Cheng J.-F."/>
            <person name="Goodwin L."/>
            <person name="Pitluck S."/>
            <person name="Peters L."/>
            <person name="Ovchinnikova G."/>
            <person name="Held B."/>
            <person name="Detter J.C."/>
            <person name="Han C."/>
            <person name="Tapia R."/>
            <person name="Land M."/>
            <person name="Hauser L."/>
            <person name="Kyrpides N."/>
            <person name="Ivanova N."/>
            <person name="Pagani I."/>
            <person name="Gabster J."/>
            <person name="Walker C."/>
            <person name="Stolyar S."/>
            <person name="Stahl D."/>
            <person name="Arkin A."/>
            <person name="Dehal P."/>
            <person name="Hazen T."/>
            <person name="Woyke T."/>
        </authorList>
    </citation>
    <scope>NUCLEOTIDE SEQUENCE [LARGE SCALE GENOMIC DNA]</scope>
    <source>
        <strain evidence="1">U5L</strain>
    </source>
</reference>
<accession>I2Q2P9</accession>
<gene>
    <name evidence="1" type="ORF">DesU5LDRAFT_2391</name>
</gene>
<dbReference type="AlphaFoldDB" id="I2Q2P9"/>
<dbReference type="EMBL" id="JH600068">
    <property type="protein sequence ID" value="EIG54055.1"/>
    <property type="molecule type" value="Genomic_DNA"/>
</dbReference>
<dbReference type="eggNOG" id="ENOG5031MX5">
    <property type="taxonomic scope" value="Bacteria"/>
</dbReference>
<dbReference type="OrthoDB" id="9861375at2"/>